<dbReference type="SUPFAM" id="SSF160719">
    <property type="entry name" value="gpW/gp25-like"/>
    <property type="match status" value="1"/>
</dbReference>
<dbReference type="EMBL" id="WWCV01000011">
    <property type="protein sequence ID" value="MYN16834.1"/>
    <property type="molecule type" value="Genomic_DNA"/>
</dbReference>
<evidence type="ECO:0000259" key="1">
    <source>
        <dbReference type="Pfam" id="PF04965"/>
    </source>
</evidence>
<proteinExistence type="predicted"/>
<dbReference type="EMBL" id="WWCX01000120">
    <property type="protein sequence ID" value="MYM98438.1"/>
    <property type="molecule type" value="Genomic_DNA"/>
</dbReference>
<dbReference type="RefSeq" id="WP_161087262.1">
    <property type="nucleotide sequence ID" value="NZ_WWCV01000011.1"/>
</dbReference>
<dbReference type="Pfam" id="PF04965">
    <property type="entry name" value="GPW_gp25"/>
    <property type="match status" value="1"/>
</dbReference>
<accession>A0A845GYV3</accession>
<feature type="domain" description="IraD/Gp25-like" evidence="1">
    <location>
        <begin position="20"/>
        <end position="106"/>
    </location>
</feature>
<comment type="caution">
    <text evidence="3">The sequence shown here is derived from an EMBL/GenBank/DDBJ whole genome shotgun (WGS) entry which is preliminary data.</text>
</comment>
<reference evidence="3 7" key="1">
    <citation type="submission" date="2019-12" db="EMBL/GenBank/DDBJ databases">
        <title>Novel species isolated from a subtropical stream in China.</title>
        <authorList>
            <person name="Lu H."/>
        </authorList>
    </citation>
    <scope>NUCLEOTIDE SEQUENCE [LARGE SCALE GENOMIC DNA]</scope>
    <source>
        <strain evidence="4 7">FT107W</strain>
        <strain evidence="3">FT81W</strain>
        <strain evidence="2 6">FT82W</strain>
    </source>
</reference>
<dbReference type="Proteomes" id="UP000470302">
    <property type="component" value="Unassembled WGS sequence"/>
</dbReference>
<evidence type="ECO:0000313" key="3">
    <source>
        <dbReference type="EMBL" id="MYM98438.1"/>
    </source>
</evidence>
<evidence type="ECO:0000313" key="7">
    <source>
        <dbReference type="Proteomes" id="UP000484875"/>
    </source>
</evidence>
<dbReference type="AlphaFoldDB" id="A0A845GYV3"/>
<dbReference type="Gene3D" id="3.10.450.40">
    <property type="match status" value="1"/>
</dbReference>
<keyword evidence="7" id="KW-1185">Reference proteome</keyword>
<evidence type="ECO:0000313" key="5">
    <source>
        <dbReference type="Proteomes" id="UP000447355"/>
    </source>
</evidence>
<evidence type="ECO:0000313" key="6">
    <source>
        <dbReference type="Proteomes" id="UP000470302"/>
    </source>
</evidence>
<name>A0A845GYV3_9BURK</name>
<evidence type="ECO:0000313" key="4">
    <source>
        <dbReference type="EMBL" id="MYN16834.1"/>
    </source>
</evidence>
<dbReference type="Proteomes" id="UP000447355">
    <property type="component" value="Unassembled WGS sequence"/>
</dbReference>
<gene>
    <name evidence="4" type="ORF">GTP81_08720</name>
    <name evidence="3" type="ORF">GTP90_31800</name>
    <name evidence="2" type="ORF">GTP91_27970</name>
</gene>
<evidence type="ECO:0000313" key="2">
    <source>
        <dbReference type="EMBL" id="MYM90999.1"/>
    </source>
</evidence>
<accession>A0A845HIT1</accession>
<protein>
    <recommendedName>
        <fullName evidence="1">IraD/Gp25-like domain-containing protein</fullName>
    </recommendedName>
</protein>
<organism evidence="3 5">
    <name type="scientific">Duganella vulcania</name>
    <dbReference type="NCBI Taxonomy" id="2692166"/>
    <lineage>
        <taxon>Bacteria</taxon>
        <taxon>Pseudomonadati</taxon>
        <taxon>Pseudomonadota</taxon>
        <taxon>Betaproteobacteria</taxon>
        <taxon>Burkholderiales</taxon>
        <taxon>Oxalobacteraceae</taxon>
        <taxon>Telluria group</taxon>
        <taxon>Duganella</taxon>
    </lineage>
</organism>
<accession>A0A845GDY5</accession>
<dbReference type="EMBL" id="WWCW01000156">
    <property type="protein sequence ID" value="MYM90999.1"/>
    <property type="molecule type" value="Genomic_DNA"/>
</dbReference>
<sequence length="119" mass="13089">MNIAFPYQIGADGRSLASTDAAHVRDMMEMLLFTNPGERVMRPEFGSGLLQSIFAPNSAELAATLQLTVQAALTQWLGDLIELRGVEVLSDDATLRVTVRYMLRPTGEIVTENFSRSLT</sequence>
<dbReference type="InterPro" id="IPR007048">
    <property type="entry name" value="IraD/Gp25-like"/>
</dbReference>
<dbReference type="Proteomes" id="UP000484875">
    <property type="component" value="Unassembled WGS sequence"/>
</dbReference>